<dbReference type="InterPro" id="IPR041588">
    <property type="entry name" value="Integrase_H2C2"/>
</dbReference>
<proteinExistence type="predicted"/>
<evidence type="ECO:0000259" key="1">
    <source>
        <dbReference type="PROSITE" id="PS50994"/>
    </source>
</evidence>
<name>A0A1Y3BKG2_EURMA</name>
<dbReference type="Pfam" id="PF17921">
    <property type="entry name" value="Integrase_H2C2"/>
    <property type="match status" value="1"/>
</dbReference>
<evidence type="ECO:0000313" key="3">
    <source>
        <dbReference type="Proteomes" id="UP000194236"/>
    </source>
</evidence>
<dbReference type="InterPro" id="IPR001584">
    <property type="entry name" value="Integrase_cat-core"/>
</dbReference>
<dbReference type="InterPro" id="IPR012337">
    <property type="entry name" value="RNaseH-like_sf"/>
</dbReference>
<evidence type="ECO:0000313" key="2">
    <source>
        <dbReference type="EMBL" id="OTF80504.1"/>
    </source>
</evidence>
<organism evidence="2 3">
    <name type="scientific">Euroglyphus maynei</name>
    <name type="common">Mayne's house dust mite</name>
    <dbReference type="NCBI Taxonomy" id="6958"/>
    <lineage>
        <taxon>Eukaryota</taxon>
        <taxon>Metazoa</taxon>
        <taxon>Ecdysozoa</taxon>
        <taxon>Arthropoda</taxon>
        <taxon>Chelicerata</taxon>
        <taxon>Arachnida</taxon>
        <taxon>Acari</taxon>
        <taxon>Acariformes</taxon>
        <taxon>Sarcoptiformes</taxon>
        <taxon>Astigmata</taxon>
        <taxon>Psoroptidia</taxon>
        <taxon>Analgoidea</taxon>
        <taxon>Pyroglyphidae</taxon>
        <taxon>Pyroglyphinae</taxon>
        <taxon>Euroglyphus</taxon>
    </lineage>
</organism>
<dbReference type="GO" id="GO:0015074">
    <property type="term" value="P:DNA integration"/>
    <property type="evidence" value="ECO:0007669"/>
    <property type="project" value="InterPro"/>
</dbReference>
<dbReference type="AlphaFoldDB" id="A0A1Y3BKG2"/>
<protein>
    <recommendedName>
        <fullName evidence="1">Integrase catalytic domain-containing protein</fullName>
    </recommendedName>
</protein>
<comment type="caution">
    <text evidence="2">The sequence shown here is derived from an EMBL/GenBank/DDBJ whole genome shotgun (WGS) entry which is preliminary data.</text>
</comment>
<dbReference type="InterPro" id="IPR036397">
    <property type="entry name" value="RNaseH_sf"/>
</dbReference>
<feature type="domain" description="Integrase catalytic" evidence="1">
    <location>
        <begin position="94"/>
        <end position="269"/>
    </location>
</feature>
<dbReference type="EMBL" id="MUJZ01017935">
    <property type="protein sequence ID" value="OTF80504.1"/>
    <property type="molecule type" value="Genomic_DNA"/>
</dbReference>
<dbReference type="Gene3D" id="3.30.420.10">
    <property type="entry name" value="Ribonuclease H-like superfamily/Ribonuclease H"/>
    <property type="match status" value="1"/>
</dbReference>
<dbReference type="Pfam" id="PF18701">
    <property type="entry name" value="DUF5641"/>
    <property type="match status" value="1"/>
</dbReference>
<dbReference type="SUPFAM" id="SSF53098">
    <property type="entry name" value="Ribonuclease H-like"/>
    <property type="match status" value="1"/>
</dbReference>
<gene>
    <name evidence="2" type="ORF">BLA29_003119</name>
</gene>
<dbReference type="PROSITE" id="PS50994">
    <property type="entry name" value="INTEGRASE"/>
    <property type="match status" value="1"/>
</dbReference>
<keyword evidence="3" id="KW-1185">Reference proteome</keyword>
<reference evidence="2 3" key="1">
    <citation type="submission" date="2017-03" db="EMBL/GenBank/DDBJ databases">
        <title>Genome Survey of Euroglyphus maynei.</title>
        <authorList>
            <person name="Arlian L.G."/>
            <person name="Morgan M.S."/>
            <person name="Rider S.D."/>
        </authorList>
    </citation>
    <scope>NUCLEOTIDE SEQUENCE [LARGE SCALE GENOMIC DNA]</scope>
    <source>
        <strain evidence="2">Arlian Lab</strain>
        <tissue evidence="2">Whole body</tissue>
    </source>
</reference>
<dbReference type="GO" id="GO:0003676">
    <property type="term" value="F:nucleic acid binding"/>
    <property type="evidence" value="ECO:0007669"/>
    <property type="project" value="InterPro"/>
</dbReference>
<dbReference type="Proteomes" id="UP000194236">
    <property type="component" value="Unassembled WGS sequence"/>
</dbReference>
<accession>A0A1Y3BKG2</accession>
<dbReference type="PANTHER" id="PTHR47331">
    <property type="entry name" value="PHD-TYPE DOMAIN-CONTAINING PROTEIN"/>
    <property type="match status" value="1"/>
</dbReference>
<dbReference type="OrthoDB" id="6510033at2759"/>
<sequence length="388" mass="44824">MWQNFALFKDEDGILRIRTRIGNNPMFTFTEINPILLEGHLSIQRMHVEIRQKYWITKKSRIIKKLVNSCKVCRILKAKQYDAPAGDLPISRITQGIPYETIGMDHFGPIQIKITDFNGKIYVLLIICLKTLNVSLKVVKSLTTEENWNVIRRFMNDFGYPSLVLSDNSKTFVALGKMYNRYSIDKKDNEHIAVKWHHITAYSPFRGGLWERAVRTVKETMKAMSFSKSYKFEEFVSLMSDVQYIVNSRPVAIEEGLPITPLMMFRGGKINETTDMNETWMVSDNKDLNNIWKQRNANLKILWNIWINKLFLHNPTYVYTKNGKKSVEPKVGDLVLLKNPSKTIGEYQLGRIIELIKGSDGIVRTVTVKTGVGIARRSIQTLLKINVE</sequence>
<dbReference type="InterPro" id="IPR040676">
    <property type="entry name" value="DUF5641"/>
</dbReference>